<comment type="caution">
    <text evidence="2">The sequence shown here is derived from an EMBL/GenBank/DDBJ whole genome shotgun (WGS) entry which is preliminary data.</text>
</comment>
<feature type="compositionally biased region" description="Polar residues" evidence="1">
    <location>
        <begin position="129"/>
        <end position="141"/>
    </location>
</feature>
<evidence type="ECO:0000313" key="3">
    <source>
        <dbReference type="Proteomes" id="UP001465668"/>
    </source>
</evidence>
<gene>
    <name evidence="2" type="ORF">SCAR479_04223</name>
</gene>
<evidence type="ECO:0000313" key="2">
    <source>
        <dbReference type="EMBL" id="KAK9778987.1"/>
    </source>
</evidence>
<feature type="region of interest" description="Disordered" evidence="1">
    <location>
        <begin position="115"/>
        <end position="141"/>
    </location>
</feature>
<reference evidence="2 3" key="1">
    <citation type="submission" date="2024-02" db="EMBL/GenBank/DDBJ databases">
        <title>First draft genome assembly of two strains of Seiridium cardinale.</title>
        <authorList>
            <person name="Emiliani G."/>
            <person name="Scali E."/>
        </authorList>
    </citation>
    <scope>NUCLEOTIDE SEQUENCE [LARGE SCALE GENOMIC DNA]</scope>
    <source>
        <strain evidence="2 3">BM-138-000479</strain>
    </source>
</reference>
<organism evidence="2 3">
    <name type="scientific">Seiridium cardinale</name>
    <dbReference type="NCBI Taxonomy" id="138064"/>
    <lineage>
        <taxon>Eukaryota</taxon>
        <taxon>Fungi</taxon>
        <taxon>Dikarya</taxon>
        <taxon>Ascomycota</taxon>
        <taxon>Pezizomycotina</taxon>
        <taxon>Sordariomycetes</taxon>
        <taxon>Xylariomycetidae</taxon>
        <taxon>Amphisphaeriales</taxon>
        <taxon>Sporocadaceae</taxon>
        <taxon>Seiridium</taxon>
    </lineage>
</organism>
<name>A0ABR2XZ12_9PEZI</name>
<evidence type="ECO:0000256" key="1">
    <source>
        <dbReference type="SAM" id="MobiDB-lite"/>
    </source>
</evidence>
<sequence>MVEFEDEWIQEVKSRTLKYNCDDAETAGTLFVGETVDPASSRLERQVTLPVGGCPGFGIWRQAPMSWIWAGSWADPRFASGRGLSHTGFEQSSDRSRIVGCGTVAAESVYDRDCQGRDKPAFGCGGETNGVSESENGSVAA</sequence>
<accession>A0ABR2XZ12</accession>
<keyword evidence="3" id="KW-1185">Reference proteome</keyword>
<dbReference type="EMBL" id="JARVKM010000013">
    <property type="protein sequence ID" value="KAK9778987.1"/>
    <property type="molecule type" value="Genomic_DNA"/>
</dbReference>
<protein>
    <submittedName>
        <fullName evidence="2">Uncharacterized protein</fullName>
    </submittedName>
</protein>
<dbReference type="Proteomes" id="UP001465668">
    <property type="component" value="Unassembled WGS sequence"/>
</dbReference>
<proteinExistence type="predicted"/>